<evidence type="ECO:0000256" key="3">
    <source>
        <dbReference type="SAM" id="Coils"/>
    </source>
</evidence>
<dbReference type="InterPro" id="IPR044946">
    <property type="entry name" value="Restrct_endonuc_typeI_TRD_sf"/>
</dbReference>
<keyword evidence="1" id="KW-0680">Restriction system</keyword>
<evidence type="ECO:0000256" key="2">
    <source>
        <dbReference type="ARBA" id="ARBA00023125"/>
    </source>
</evidence>
<evidence type="ECO:0000256" key="1">
    <source>
        <dbReference type="ARBA" id="ARBA00022747"/>
    </source>
</evidence>
<protein>
    <recommendedName>
        <fullName evidence="5">Type I restriction modification DNA specificity domain-containing protein</fullName>
    </recommendedName>
</protein>
<dbReference type="AlphaFoldDB" id="A0A2P0QJ49"/>
<dbReference type="GO" id="GO:0003677">
    <property type="term" value="F:DNA binding"/>
    <property type="evidence" value="ECO:0007669"/>
    <property type="project" value="UniProtKB-KW"/>
</dbReference>
<feature type="coiled-coil region" evidence="3">
    <location>
        <begin position="118"/>
        <end position="145"/>
    </location>
</feature>
<reference evidence="4" key="1">
    <citation type="submission" date="2017-03" db="EMBL/GenBank/DDBJ databases">
        <title>Chloroplast genome evolution in siphonous green algae.</title>
        <authorList>
            <person name="Cremen M.C."/>
            <person name="Marcelino V.R."/>
            <person name="Verbruggen H."/>
        </authorList>
    </citation>
    <scope>NUCLEOTIDE SEQUENCE</scope>
</reference>
<dbReference type="Gene3D" id="3.90.220.20">
    <property type="entry name" value="DNA methylase specificity domains"/>
    <property type="match status" value="1"/>
</dbReference>
<organism evidence="4">
    <name type="scientific">Caulerpa manorensis</name>
    <dbReference type="NCBI Taxonomy" id="717648"/>
    <lineage>
        <taxon>Eukaryota</taxon>
        <taxon>Viridiplantae</taxon>
        <taxon>Chlorophyta</taxon>
        <taxon>core chlorophytes</taxon>
        <taxon>Ulvophyceae</taxon>
        <taxon>TCBD clade</taxon>
        <taxon>Bryopsidales</taxon>
        <taxon>Halimedineae</taxon>
        <taxon>Caulerpaceae</taxon>
        <taxon>Caulerpa</taxon>
    </lineage>
</organism>
<dbReference type="RefSeq" id="YP_009472758.1">
    <property type="nucleotide sequence ID" value="NC_037367.1"/>
</dbReference>
<dbReference type="EMBL" id="KY819068">
    <property type="protein sequence ID" value="ARO74498.1"/>
    <property type="molecule type" value="Genomic_DNA"/>
</dbReference>
<keyword evidence="4" id="KW-0150">Chloroplast</keyword>
<sequence length="151" mass="18163">MKSTRYSDLYKTPVLTAGKSFILGYTDEKENIYDQYPAILFDDFTTNIQYVDFPFKVKSSALKILKNKKNIDINYLYYALKGMKFDHSIHKRYWISEYSKMKIPLPPLNIQKNIVKKIIQKKNTIKKYQDEIIKYENEINKEIRNIWNNEE</sequence>
<keyword evidence="4" id="KW-0934">Plastid</keyword>
<name>A0A2P0QJ49_9CHLO</name>
<dbReference type="SUPFAM" id="SSF116734">
    <property type="entry name" value="DNA methylase specificity domain"/>
    <property type="match status" value="1"/>
</dbReference>
<keyword evidence="3" id="KW-0175">Coiled coil</keyword>
<proteinExistence type="predicted"/>
<dbReference type="GO" id="GO:0009307">
    <property type="term" value="P:DNA restriction-modification system"/>
    <property type="evidence" value="ECO:0007669"/>
    <property type="project" value="UniProtKB-KW"/>
</dbReference>
<geneLocation type="chloroplast" evidence="4"/>
<evidence type="ECO:0008006" key="5">
    <source>
        <dbReference type="Google" id="ProtNLM"/>
    </source>
</evidence>
<dbReference type="GeneID" id="36489776"/>
<accession>A0A2P0QJ49</accession>
<evidence type="ECO:0000313" key="4">
    <source>
        <dbReference type="EMBL" id="ARO74498.1"/>
    </source>
</evidence>
<keyword evidence="2" id="KW-0238">DNA-binding</keyword>
<gene>
    <name evidence="4" type="primary">orf152</name>
</gene>